<organism evidence="2 3">
    <name type="scientific">Bordetella bronchiseptica 253</name>
    <dbReference type="NCBI Taxonomy" id="568707"/>
    <lineage>
        <taxon>Bacteria</taxon>
        <taxon>Pseudomonadati</taxon>
        <taxon>Pseudomonadota</taxon>
        <taxon>Betaproteobacteria</taxon>
        <taxon>Burkholderiales</taxon>
        <taxon>Alcaligenaceae</taxon>
        <taxon>Bordetella</taxon>
    </lineage>
</organism>
<dbReference type="Proteomes" id="UP000007564">
    <property type="component" value="Chromosome"/>
</dbReference>
<reference evidence="2 3" key="1">
    <citation type="journal article" date="2012" name="BMC Genomics">
        <title>Comparative genomics of the classical Bordetella subspecies: the evolution and exchange of virulence-associated diversity amongst closely related pathogens.</title>
        <authorList>
            <person name="Park J."/>
            <person name="Zhang Y."/>
            <person name="Buboltz A.M."/>
            <person name="Zhang X."/>
            <person name="Schuster S.C."/>
            <person name="Ahuja U."/>
            <person name="Liu M."/>
            <person name="Miller J.F."/>
            <person name="Sebaihia M."/>
            <person name="Bentley S.D."/>
            <person name="Parkhill J."/>
            <person name="Harvill E.T."/>
        </authorList>
    </citation>
    <scope>NUCLEOTIDE SEQUENCE [LARGE SCALE GENOMIC DNA]</scope>
    <source>
        <strain evidence="2 3">253</strain>
    </source>
</reference>
<dbReference type="NCBIfam" id="TIGR02601">
    <property type="entry name" value="autotrns_rpt"/>
    <property type="match status" value="1"/>
</dbReference>
<dbReference type="AlphaFoldDB" id="A0A0C6P0Z9"/>
<dbReference type="EMBL" id="HE965806">
    <property type="protein sequence ID" value="CCJ51984.1"/>
    <property type="molecule type" value="Genomic_DNA"/>
</dbReference>
<evidence type="ECO:0000313" key="2">
    <source>
        <dbReference type="EMBL" id="CCJ51984.1"/>
    </source>
</evidence>
<accession>A0A0C6P0Z9</accession>
<gene>
    <name evidence="2" type="ORF">BN112_0066</name>
</gene>
<protein>
    <submittedName>
        <fullName evidence="2">Uncharacterized protein</fullName>
    </submittedName>
</protein>
<dbReference type="InterPro" id="IPR013425">
    <property type="entry name" value="Autotrns_rpt"/>
</dbReference>
<evidence type="ECO:0000313" key="3">
    <source>
        <dbReference type="Proteomes" id="UP000007564"/>
    </source>
</evidence>
<evidence type="ECO:0000256" key="1">
    <source>
        <dbReference type="ARBA" id="ARBA00022729"/>
    </source>
</evidence>
<keyword evidence="1" id="KW-0732">Signal</keyword>
<sequence length="269" mass="28477">MVSVGLSYWRVDGCVESAEAPFFIDGTVLDLQSPLLLKKSTTIRGGAGAQVLSGRITTAMTPYRITAAIAALPGMTQLTRRSSVADLTGVPAGEIMGQSFGSAQIPAQGHHFRTVGHYKEVQLQALHDGRVMMVKVRFWDQSGGVFAGIVYARDADVSQLGADFDKVVAREQPIAQTYQQAGYGCAMLVLDGIGKPTPLRFALSDDAVLTVSGDNAYTGTTVIESGTVRAGHVNAFSKGPVMVRNKGVLDKHGLVLPNEIINNGGTVLE</sequence>
<proteinExistence type="predicted"/>
<dbReference type="KEGG" id="bbh:BN112_0066"/>
<name>A0A0C6P0Z9_BORBO</name>
<dbReference type="OrthoDB" id="9933854at2"/>
<dbReference type="HOGENOM" id="CLU_1036938_0_0_4"/>